<dbReference type="SUPFAM" id="SSF55394">
    <property type="entry name" value="Bactericidal permeability-increasing protein, BPI"/>
    <property type="match status" value="2"/>
</dbReference>
<dbReference type="InterPro" id="IPR001124">
    <property type="entry name" value="Lipid-bd_serum_glycop_C"/>
</dbReference>
<dbReference type="Gene3D" id="3.15.10.10">
    <property type="entry name" value="Bactericidal permeability-increasing protein, domain 1"/>
    <property type="match status" value="1"/>
</dbReference>
<evidence type="ECO:0000313" key="3">
    <source>
        <dbReference type="Proteomes" id="UP000887566"/>
    </source>
</evidence>
<dbReference type="InterPro" id="IPR032942">
    <property type="entry name" value="BPI/LBP/Plunc"/>
</dbReference>
<evidence type="ECO:0000259" key="2">
    <source>
        <dbReference type="SMART" id="SM00329"/>
    </source>
</evidence>
<reference evidence="4" key="1">
    <citation type="submission" date="2022-11" db="UniProtKB">
        <authorList>
            <consortium name="WormBaseParasite"/>
        </authorList>
    </citation>
    <scope>IDENTIFICATION</scope>
</reference>
<sequence length="529" mass="59391">MQYIFVVVVVLTKAASIVPAQRISGSIDRPAEVSPVVNPGFITHISQKGLNFVAAYARTRVANFLRTNVHYNFTGQLATKSFNFSLNGLKINRFNENFFLSQIDILSGLGFGWRVADLTLTTESSYRISSANSKDRGIANIKAYRSMVDFLFSAQVGEDGRLNIVMEDCRFIINTVTVQFSQTSADLFVRFLPLINRMAKDKLQQLFCPTFAAEILPLLTDRLLHFSPTTNLFSRYFLNSALLYSVAFRAQSIEMQHIGNSFVMLKQSGSNLNDFRLPYDAPPLIASATNNEHMVNIFLSNHTLASLLFWMDQFSEFDYDLSPETAPTKEMAEYFMTECDKESVCAGTLFPSLSRKFPRSHVEIKVTSITYPRVQIKADKIVVTMKSSVSGSVHRQRGSESFLTAKMEGIYAIRNMKMVDYALFGKLELESFIIADVVSQIEEINAESMEFLVSAFNDLVVAKDMATKLDKGIQLPKLIDFEMLNARVTFEQDRIVVAADLCAGNQCRNPVVAESSDSESVHYYDEVAA</sequence>
<keyword evidence="1" id="KW-0732">Signal</keyword>
<feature type="signal peptide" evidence="1">
    <location>
        <begin position="1"/>
        <end position="20"/>
    </location>
</feature>
<dbReference type="AlphaFoldDB" id="A0A914UKJ4"/>
<evidence type="ECO:0000256" key="1">
    <source>
        <dbReference type="SAM" id="SignalP"/>
    </source>
</evidence>
<dbReference type="Gene3D" id="3.15.20.10">
    <property type="entry name" value="Bactericidal permeability-increasing protein, domain 2"/>
    <property type="match status" value="1"/>
</dbReference>
<dbReference type="WBParaSite" id="PSAMB.scaffold1060size36528.g10735.t1">
    <property type="protein sequence ID" value="PSAMB.scaffold1060size36528.g10735.t1"/>
    <property type="gene ID" value="PSAMB.scaffold1060size36528.g10735"/>
</dbReference>
<accession>A0A914UKJ4</accession>
<dbReference type="PANTHER" id="PTHR10504:SF133">
    <property type="entry name" value="LIPID-BINDING SERUM GLYCOPROTEIN C-TERMINAL DOMAIN-CONTAINING PROTEIN"/>
    <property type="match status" value="1"/>
</dbReference>
<dbReference type="GO" id="GO:0008289">
    <property type="term" value="F:lipid binding"/>
    <property type="evidence" value="ECO:0007669"/>
    <property type="project" value="InterPro"/>
</dbReference>
<proteinExistence type="predicted"/>
<keyword evidence="3" id="KW-1185">Reference proteome</keyword>
<dbReference type="InterPro" id="IPR017943">
    <property type="entry name" value="Bactericidal_perm-incr_a/b_dom"/>
</dbReference>
<feature type="chain" id="PRO_5036696003" evidence="1">
    <location>
        <begin position="21"/>
        <end position="529"/>
    </location>
</feature>
<dbReference type="Pfam" id="PF02886">
    <property type="entry name" value="LBP_BPI_CETP_C"/>
    <property type="match status" value="1"/>
</dbReference>
<evidence type="ECO:0000313" key="4">
    <source>
        <dbReference type="WBParaSite" id="PSAMB.scaffold1060size36528.g10735.t1"/>
    </source>
</evidence>
<name>A0A914UKJ4_9BILA</name>
<dbReference type="GO" id="GO:0005615">
    <property type="term" value="C:extracellular space"/>
    <property type="evidence" value="ECO:0007669"/>
    <property type="project" value="TreeGrafter"/>
</dbReference>
<dbReference type="SMART" id="SM00329">
    <property type="entry name" value="BPI2"/>
    <property type="match status" value="1"/>
</dbReference>
<dbReference type="Proteomes" id="UP000887566">
    <property type="component" value="Unplaced"/>
</dbReference>
<dbReference type="PANTHER" id="PTHR10504">
    <property type="entry name" value="BACTERICIDAL PERMEABILITY-INCREASING BPI PROTEIN-RELATED"/>
    <property type="match status" value="1"/>
</dbReference>
<organism evidence="3 4">
    <name type="scientific">Plectus sambesii</name>
    <dbReference type="NCBI Taxonomy" id="2011161"/>
    <lineage>
        <taxon>Eukaryota</taxon>
        <taxon>Metazoa</taxon>
        <taxon>Ecdysozoa</taxon>
        <taxon>Nematoda</taxon>
        <taxon>Chromadorea</taxon>
        <taxon>Plectida</taxon>
        <taxon>Plectina</taxon>
        <taxon>Plectoidea</taxon>
        <taxon>Plectidae</taxon>
        <taxon>Plectus</taxon>
    </lineage>
</organism>
<protein>
    <submittedName>
        <fullName evidence="4">Lipid-binding serum glycoprotein C-terminal domain-containing protein</fullName>
    </submittedName>
</protein>
<feature type="domain" description="Lipid-binding serum glycoprotein C-terminal" evidence="2">
    <location>
        <begin position="289"/>
        <end position="499"/>
    </location>
</feature>